<keyword evidence="2" id="KW-1185">Reference proteome</keyword>
<name>A0A6B8W1A4_9CORY</name>
<dbReference type="KEGG" id="ckw:CKALI_02925"/>
<dbReference type="EMBL" id="CP046452">
    <property type="protein sequence ID" value="QGU01468.1"/>
    <property type="molecule type" value="Genomic_DNA"/>
</dbReference>
<proteinExistence type="predicted"/>
<accession>A0A6B8W1A4</accession>
<protein>
    <submittedName>
        <fullName evidence="1">Uncharacterized protein</fullName>
    </submittedName>
</protein>
<gene>
    <name evidence="1" type="ORF">CKALI_02925</name>
</gene>
<dbReference type="RefSeq" id="WP_156191866.1">
    <property type="nucleotide sequence ID" value="NZ_CP046452.1"/>
</dbReference>
<evidence type="ECO:0000313" key="2">
    <source>
        <dbReference type="Proteomes" id="UP000427071"/>
    </source>
</evidence>
<organism evidence="1 2">
    <name type="scientific">Corynebacterium kalinowskii</name>
    <dbReference type="NCBI Taxonomy" id="2675216"/>
    <lineage>
        <taxon>Bacteria</taxon>
        <taxon>Bacillati</taxon>
        <taxon>Actinomycetota</taxon>
        <taxon>Actinomycetes</taxon>
        <taxon>Mycobacteriales</taxon>
        <taxon>Corynebacteriaceae</taxon>
        <taxon>Corynebacterium</taxon>
    </lineage>
</organism>
<dbReference type="AlphaFoldDB" id="A0A6B8W1A4"/>
<sequence>MGWPYHSEIETSALRERLIALGIAKAGTIYAPAPTLAHTIDPNSGQFATARAIFPTDKEFQDELARRVSAAFENHFVDKRVLETCQIPFSERLVRYSNATRSFGQEDPAAFTAYFTLARTTKLPESFDSELEGVDPAFRVILDMVRSEMRQHHGPQDVWLWISVSTTIYAGFVGLAHLNTFGIASNLLPAGKRQLYISMVNHLYASSWDVLKTGTICCPEPEPFRNPQDYFVPPARKLPLNDAEQTRFALFRSAIELIKNDGPEALSLSSVAARIGLHSSNFLPFIEMERSLESQVEEFLNLYVKSIFIEQARLLQPELPPYLHGTLPGVAYASLAMIDPLTFQVLSTIASGSIVPIEFDTELGDLEMGDALKALFTIVEKNIVLGGGPTDSWSLFETTVSLWATVHGLAMLMSCGALSELEENLRFDLIRTGVDVSSSGMVRRWGLHLPGVTDQFHQVNR</sequence>
<reference evidence="2" key="1">
    <citation type="submission" date="2019-11" db="EMBL/GenBank/DDBJ databases">
        <title>Complete genome sequence of Corynebacterium kalinowskii 1959, a novel Corynebacterium species isolated from soil of a small paddock in Vilsendorf, Germany.</title>
        <authorList>
            <person name="Schaffert L."/>
            <person name="Ruwe M."/>
            <person name="Milse J."/>
            <person name="Hanuschka K."/>
            <person name="Ortseifen V."/>
            <person name="Droste J."/>
            <person name="Brandt D."/>
            <person name="Schlueter L."/>
            <person name="Kutter Y."/>
            <person name="Vinke S."/>
            <person name="Viehoefer P."/>
            <person name="Jacob L."/>
            <person name="Luebke N.-C."/>
            <person name="Schulte-Berndt E."/>
            <person name="Hain C."/>
            <person name="Linder M."/>
            <person name="Schmidt P."/>
            <person name="Wollenschlaeger L."/>
            <person name="Luttermann T."/>
            <person name="Thieme E."/>
            <person name="Hassa J."/>
            <person name="Haak M."/>
            <person name="Wittchen M."/>
            <person name="Mentz A."/>
            <person name="Persicke M."/>
            <person name="Busche T."/>
            <person name="Ruckert C."/>
        </authorList>
    </citation>
    <scope>NUCLEOTIDE SEQUENCE [LARGE SCALE GENOMIC DNA]</scope>
    <source>
        <strain evidence="2">1959</strain>
    </source>
</reference>
<evidence type="ECO:0000313" key="1">
    <source>
        <dbReference type="EMBL" id="QGU01468.1"/>
    </source>
</evidence>
<dbReference type="Proteomes" id="UP000427071">
    <property type="component" value="Chromosome"/>
</dbReference>